<reference evidence="1 2" key="1">
    <citation type="journal article" date="2019" name="Sci. Rep.">
        <title>Orb-weaving spider Araneus ventricosus genome elucidates the spidroin gene catalogue.</title>
        <authorList>
            <person name="Kono N."/>
            <person name="Nakamura H."/>
            <person name="Ohtoshi R."/>
            <person name="Moran D.A.P."/>
            <person name="Shinohara A."/>
            <person name="Yoshida Y."/>
            <person name="Fujiwara M."/>
            <person name="Mori M."/>
            <person name="Tomita M."/>
            <person name="Arakawa K."/>
        </authorList>
    </citation>
    <scope>NUCLEOTIDE SEQUENCE [LARGE SCALE GENOMIC DNA]</scope>
</reference>
<proteinExistence type="predicted"/>
<sequence>MRFQSPVSEESEVLSPSCIEIVQVVILCSALAAAHASLLAAPLVSTGISAESRQDRWSNRFHERQAEVGKAVAVAAPAIAAPLAYAAPAIAAPAIAAPAIATPLAYGGIVGRAGVLGLGYGVGLGHGGVLGLGYGAGILGAGIGKVLI</sequence>
<evidence type="ECO:0000313" key="2">
    <source>
        <dbReference type="Proteomes" id="UP000499080"/>
    </source>
</evidence>
<keyword evidence="2" id="KW-1185">Reference proteome</keyword>
<organism evidence="1 2">
    <name type="scientific">Araneus ventricosus</name>
    <name type="common">Orbweaver spider</name>
    <name type="synonym">Epeira ventricosa</name>
    <dbReference type="NCBI Taxonomy" id="182803"/>
    <lineage>
        <taxon>Eukaryota</taxon>
        <taxon>Metazoa</taxon>
        <taxon>Ecdysozoa</taxon>
        <taxon>Arthropoda</taxon>
        <taxon>Chelicerata</taxon>
        <taxon>Arachnida</taxon>
        <taxon>Araneae</taxon>
        <taxon>Araneomorphae</taxon>
        <taxon>Entelegynae</taxon>
        <taxon>Araneoidea</taxon>
        <taxon>Araneidae</taxon>
        <taxon>Araneus</taxon>
    </lineage>
</organism>
<comment type="caution">
    <text evidence="1">The sequence shown here is derived from an EMBL/GenBank/DDBJ whole genome shotgun (WGS) entry which is preliminary data.</text>
</comment>
<dbReference type="Proteomes" id="UP000499080">
    <property type="component" value="Unassembled WGS sequence"/>
</dbReference>
<name>A0A4Y2FF40_ARAVE</name>
<dbReference type="AlphaFoldDB" id="A0A4Y2FF40"/>
<accession>A0A4Y2FF40</accession>
<protein>
    <submittedName>
        <fullName evidence="1">Uncharacterized protein</fullName>
    </submittedName>
</protein>
<gene>
    <name evidence="1" type="ORF">AVEN_100580_1</name>
</gene>
<dbReference type="EMBL" id="BGPR01000920">
    <property type="protein sequence ID" value="GBM40173.1"/>
    <property type="molecule type" value="Genomic_DNA"/>
</dbReference>
<evidence type="ECO:0000313" key="1">
    <source>
        <dbReference type="EMBL" id="GBM40173.1"/>
    </source>
</evidence>